<evidence type="ECO:0000313" key="6">
    <source>
        <dbReference type="EMBL" id="CAG7605170.1"/>
    </source>
</evidence>
<evidence type="ECO:0000256" key="2">
    <source>
        <dbReference type="ARBA" id="ARBA00023002"/>
    </source>
</evidence>
<accession>A0A916JV25</accession>
<dbReference type="PANTHER" id="PTHR11699">
    <property type="entry name" value="ALDEHYDE DEHYDROGENASE-RELATED"/>
    <property type="match status" value="1"/>
</dbReference>
<dbReference type="PROSITE" id="PS00687">
    <property type="entry name" value="ALDEHYDE_DEHYDR_GLU"/>
    <property type="match status" value="1"/>
</dbReference>
<sequence>MTSSISTYTLYIGGERVSSDSTETIDSFNPATGALEYRIPDGNAADADRAVRAAREALDSWRRLTPAERGAHLFKIADEAEKHVERLAEAETRDNGKLLRDTLATYRVLPSIWRYFAGWADKIPGSVIPTGDDALNYLRREPHGVVLSIVPWNAPLQLASHKLAAALVMGNTVVLKPSEITSGVVLDFVEVLENAGLPRGVINIVTGRGSTIGEALVSHPGVDLITFTGGTGTGTRIAKVAADRHVPCLLELGGKSPNIVFADADFEKALNGVANAIFAVSGQACTAGSRAYVHRDIYDDFVAALVERAKRIRVGDPRSDGTEMGPLAYSEHFDRVLSYVDKTVGEGARLATGGRRVAGAGFDDGLYLEPTIFDGVTPEMTITKEEIFGPVLAVIPFDTEDEVIEHANGTEFGLAAGVWTQNVNRAHRVARRIDSGVVWVNTYRVLSPITPFGGFKASGHGKEGGVESLYEYSRLKSVWMDLSE</sequence>
<dbReference type="GO" id="GO:0016491">
    <property type="term" value="F:oxidoreductase activity"/>
    <property type="evidence" value="ECO:0007669"/>
    <property type="project" value="UniProtKB-KW"/>
</dbReference>
<dbReference type="FunFam" id="3.40.309.10:FF:000012">
    <property type="entry name" value="Betaine aldehyde dehydrogenase"/>
    <property type="match status" value="1"/>
</dbReference>
<keyword evidence="2 4" id="KW-0560">Oxidoreductase</keyword>
<dbReference type="InterPro" id="IPR029510">
    <property type="entry name" value="Ald_DH_CS_GLU"/>
</dbReference>
<evidence type="ECO:0000313" key="7">
    <source>
        <dbReference type="Proteomes" id="UP000693892"/>
    </source>
</evidence>
<dbReference type="FunFam" id="3.40.605.10:FF:000007">
    <property type="entry name" value="NAD/NADP-dependent betaine aldehyde dehydrogenase"/>
    <property type="match status" value="1"/>
</dbReference>
<feature type="domain" description="Aldehyde dehydrogenase" evidence="5">
    <location>
        <begin position="18"/>
        <end position="478"/>
    </location>
</feature>
<feature type="active site" evidence="3">
    <location>
        <position position="251"/>
    </location>
</feature>
<proteinExistence type="inferred from homology"/>
<dbReference type="EC" id="1.2.1.-" evidence="6"/>
<dbReference type="Pfam" id="PF00171">
    <property type="entry name" value="Aldedh"/>
    <property type="match status" value="1"/>
</dbReference>
<dbReference type="InterPro" id="IPR015590">
    <property type="entry name" value="Aldehyde_DH_dom"/>
</dbReference>
<comment type="similarity">
    <text evidence="1 4">Belongs to the aldehyde dehydrogenase family.</text>
</comment>
<keyword evidence="7" id="KW-1185">Reference proteome</keyword>
<gene>
    <name evidence="6" type="primary">tgnC_1</name>
    <name evidence="6" type="ORF">LEUCIP111803_00803</name>
</gene>
<protein>
    <submittedName>
        <fullName evidence="6">(Z)-2-((N-methylformamido)methylene)-5-hydroxybutyrolactone dehydrogenase</fullName>
        <ecNumber evidence="6">1.2.1.-</ecNumber>
    </submittedName>
</protein>
<dbReference type="RefSeq" id="WP_218114430.1">
    <property type="nucleotide sequence ID" value="NZ_CAJVAP010000007.1"/>
</dbReference>
<evidence type="ECO:0000256" key="4">
    <source>
        <dbReference type="RuleBase" id="RU003345"/>
    </source>
</evidence>
<dbReference type="CDD" id="cd07114">
    <property type="entry name" value="ALDH_DhaS"/>
    <property type="match status" value="1"/>
</dbReference>
<dbReference type="EMBL" id="CAJVAP010000007">
    <property type="protein sequence ID" value="CAG7605170.1"/>
    <property type="molecule type" value="Genomic_DNA"/>
</dbReference>
<evidence type="ECO:0000259" key="5">
    <source>
        <dbReference type="Pfam" id="PF00171"/>
    </source>
</evidence>
<comment type="caution">
    <text evidence="6">The sequence shown here is derived from an EMBL/GenBank/DDBJ whole genome shotgun (WGS) entry which is preliminary data.</text>
</comment>
<dbReference type="Proteomes" id="UP000693892">
    <property type="component" value="Unassembled WGS sequence"/>
</dbReference>
<evidence type="ECO:0000256" key="1">
    <source>
        <dbReference type="ARBA" id="ARBA00009986"/>
    </source>
</evidence>
<dbReference type="AlphaFoldDB" id="A0A916JV25"/>
<organism evidence="6 7">
    <name type="scientific">Leucobacter soli</name>
    <dbReference type="NCBI Taxonomy" id="2812850"/>
    <lineage>
        <taxon>Bacteria</taxon>
        <taxon>Bacillati</taxon>
        <taxon>Actinomycetota</taxon>
        <taxon>Actinomycetes</taxon>
        <taxon>Micrococcales</taxon>
        <taxon>Microbacteriaceae</taxon>
        <taxon>Leucobacter</taxon>
    </lineage>
</organism>
<reference evidence="6" key="1">
    <citation type="submission" date="2021-06" db="EMBL/GenBank/DDBJ databases">
        <authorList>
            <person name="Criscuolo A."/>
        </authorList>
    </citation>
    <scope>NUCLEOTIDE SEQUENCE</scope>
    <source>
        <strain evidence="6">CIP111803</strain>
    </source>
</reference>
<name>A0A916JV25_9MICO</name>
<evidence type="ECO:0000256" key="3">
    <source>
        <dbReference type="PROSITE-ProRule" id="PRU10007"/>
    </source>
</evidence>